<dbReference type="InterPro" id="IPR015947">
    <property type="entry name" value="PUA-like_sf"/>
</dbReference>
<name>A0A315Y4N2_RUMFL</name>
<dbReference type="Proteomes" id="UP000245720">
    <property type="component" value="Unassembled WGS sequence"/>
</dbReference>
<dbReference type="OrthoDB" id="1700487at2"/>
<gene>
    <name evidence="2" type="ORF">IE37_00920</name>
</gene>
<dbReference type="EMBL" id="QGDI01000003">
    <property type="protein sequence ID" value="PWJ13989.1"/>
    <property type="molecule type" value="Genomic_DNA"/>
</dbReference>
<evidence type="ECO:0000259" key="1">
    <source>
        <dbReference type="Pfam" id="PF12961"/>
    </source>
</evidence>
<evidence type="ECO:0000313" key="2">
    <source>
        <dbReference type="EMBL" id="PWJ13989.1"/>
    </source>
</evidence>
<dbReference type="AlphaFoldDB" id="A0A315Y4N2"/>
<organism evidence="2 3">
    <name type="scientific">Ruminococcus flavefaciens</name>
    <dbReference type="NCBI Taxonomy" id="1265"/>
    <lineage>
        <taxon>Bacteria</taxon>
        <taxon>Bacillati</taxon>
        <taxon>Bacillota</taxon>
        <taxon>Clostridia</taxon>
        <taxon>Eubacteriales</taxon>
        <taxon>Oscillospiraceae</taxon>
        <taxon>Ruminococcus</taxon>
    </lineage>
</organism>
<accession>A0A315Y4N2</accession>
<dbReference type="Gene3D" id="2.30.130.30">
    <property type="entry name" value="Hypothetical protein"/>
    <property type="match status" value="1"/>
</dbReference>
<dbReference type="RefSeq" id="WP_109725776.1">
    <property type="nucleotide sequence ID" value="NZ_QGDI01000003.1"/>
</dbReference>
<dbReference type="Pfam" id="PF12961">
    <property type="entry name" value="DUF3850"/>
    <property type="match status" value="1"/>
</dbReference>
<sequence length="154" mass="17309">MTQHELKILPEYFVAVANGTKTFEVRKDDRPFEVGDILCLHEINCGVLTGRTIKAEVTYVLRHPDYCKEGYCILSIKVAQQLVVENISEKSKWEYHELVITGEGTTDFYVCPKCKGAFATDLCQVNGAFEIDAGESFKFCPYCGKELGGVEHET</sequence>
<proteinExistence type="predicted"/>
<protein>
    <submittedName>
        <fullName evidence="2">Uncharacterized protein DUF3850</fullName>
    </submittedName>
</protein>
<reference evidence="2 3" key="1">
    <citation type="submission" date="2018-05" db="EMBL/GenBank/DDBJ databases">
        <title>The Hungate 1000. A catalogue of reference genomes from the rumen microbiome.</title>
        <authorList>
            <person name="Kelly W."/>
        </authorList>
    </citation>
    <scope>NUCLEOTIDE SEQUENCE [LARGE SCALE GENOMIC DNA]</scope>
    <source>
        <strain evidence="2 3">SAb67</strain>
    </source>
</reference>
<comment type="caution">
    <text evidence="2">The sequence shown here is derived from an EMBL/GenBank/DDBJ whole genome shotgun (WGS) entry which is preliminary data.</text>
</comment>
<dbReference type="InterPro" id="IPR039440">
    <property type="entry name" value="DUF3850"/>
</dbReference>
<evidence type="ECO:0000313" key="3">
    <source>
        <dbReference type="Proteomes" id="UP000245720"/>
    </source>
</evidence>
<feature type="domain" description="DUF3850" evidence="1">
    <location>
        <begin position="4"/>
        <end position="76"/>
    </location>
</feature>
<dbReference type="SUPFAM" id="SSF88697">
    <property type="entry name" value="PUA domain-like"/>
    <property type="match status" value="1"/>
</dbReference>